<organism evidence="2 3">
    <name type="scientific">Comamonas resistens</name>
    <dbReference type="NCBI Taxonomy" id="3046670"/>
    <lineage>
        <taxon>Bacteria</taxon>
        <taxon>Pseudomonadati</taxon>
        <taxon>Pseudomonadota</taxon>
        <taxon>Betaproteobacteria</taxon>
        <taxon>Burkholderiales</taxon>
        <taxon>Comamonadaceae</taxon>
        <taxon>Comamonas</taxon>
    </lineage>
</organism>
<feature type="compositionally biased region" description="Basic and acidic residues" evidence="1">
    <location>
        <begin position="18"/>
        <end position="39"/>
    </location>
</feature>
<accession>A0ABY8SVS0</accession>
<evidence type="ECO:0000256" key="1">
    <source>
        <dbReference type="SAM" id="MobiDB-lite"/>
    </source>
</evidence>
<dbReference type="Proteomes" id="UP001240697">
    <property type="component" value="Chromosome"/>
</dbReference>
<evidence type="ECO:0000313" key="3">
    <source>
        <dbReference type="Proteomes" id="UP001240697"/>
    </source>
</evidence>
<dbReference type="RefSeq" id="WP_283488171.1">
    <property type="nucleotide sequence ID" value="NZ_CP125947.1"/>
</dbReference>
<name>A0ABY8SVS0_9BURK</name>
<sequence>MNARLPLFTGPTCNPTADAERWESEQEAADEHREAAEREAPGIVFRQLQAIHTPAGWFDHRKFLGRYSAEEILRDAMDDSDDDVSDAYSEFIIDMTQAAKEKMLQAMATWFCKTWAHEVYNDYLESLQ</sequence>
<gene>
    <name evidence="2" type="ORF">QMY55_08410</name>
</gene>
<protein>
    <submittedName>
        <fullName evidence="2">Uncharacterized protein</fullName>
    </submittedName>
</protein>
<proteinExistence type="predicted"/>
<reference evidence="2 3" key="1">
    <citation type="submission" date="2023-05" db="EMBL/GenBank/DDBJ databases">
        <authorList>
            <person name="Yin Y."/>
            <person name="Lu Z."/>
        </authorList>
    </citation>
    <scope>NUCLEOTIDE SEQUENCE [LARGE SCALE GENOMIC DNA]</scope>
    <source>
        <strain evidence="2 3">ZM22</strain>
    </source>
</reference>
<keyword evidence="3" id="KW-1185">Reference proteome</keyword>
<dbReference type="EMBL" id="CP125947">
    <property type="protein sequence ID" value="WHS67124.1"/>
    <property type="molecule type" value="Genomic_DNA"/>
</dbReference>
<feature type="region of interest" description="Disordered" evidence="1">
    <location>
        <begin position="1"/>
        <end position="39"/>
    </location>
</feature>
<evidence type="ECO:0000313" key="2">
    <source>
        <dbReference type="EMBL" id="WHS67124.1"/>
    </source>
</evidence>